<organism evidence="3">
    <name type="scientific">Soboliphyme baturini</name>
    <dbReference type="NCBI Taxonomy" id="241478"/>
    <lineage>
        <taxon>Eukaryota</taxon>
        <taxon>Metazoa</taxon>
        <taxon>Ecdysozoa</taxon>
        <taxon>Nematoda</taxon>
        <taxon>Enoplea</taxon>
        <taxon>Dorylaimia</taxon>
        <taxon>Dioctophymatida</taxon>
        <taxon>Dioctophymatoidea</taxon>
        <taxon>Soboliphymatidae</taxon>
        <taxon>Soboliphyme</taxon>
    </lineage>
</organism>
<dbReference type="AlphaFoldDB" id="A0A183IXB7"/>
<name>A0A183IXB7_9BILA</name>
<sequence>MRWWPVPDDVVLLASSETDLQCSLERFAAECNVAGMRVNVPSAEVPVMPPSPVEKRKSNGTGWEVHVLPGRVCWRWKMGRGD</sequence>
<evidence type="ECO:0000313" key="3">
    <source>
        <dbReference type="WBParaSite" id="SBAD_0000857301-mRNA-1"/>
    </source>
</evidence>
<dbReference type="EMBL" id="UZAM01011427">
    <property type="protein sequence ID" value="VDP16172.1"/>
    <property type="molecule type" value="Genomic_DNA"/>
</dbReference>
<dbReference type="WBParaSite" id="SBAD_0000857301-mRNA-1">
    <property type="protein sequence ID" value="SBAD_0000857301-mRNA-1"/>
    <property type="gene ID" value="SBAD_0000857301"/>
</dbReference>
<proteinExistence type="predicted"/>
<dbReference type="OrthoDB" id="8987109at2759"/>
<evidence type="ECO:0000313" key="2">
    <source>
        <dbReference type="Proteomes" id="UP000270296"/>
    </source>
</evidence>
<gene>
    <name evidence="1" type="ORF">SBAD_LOCUS8265</name>
</gene>
<reference evidence="1 2" key="2">
    <citation type="submission" date="2018-11" db="EMBL/GenBank/DDBJ databases">
        <authorList>
            <consortium name="Pathogen Informatics"/>
        </authorList>
    </citation>
    <scope>NUCLEOTIDE SEQUENCE [LARGE SCALE GENOMIC DNA]</scope>
</reference>
<keyword evidence="2" id="KW-1185">Reference proteome</keyword>
<dbReference type="Proteomes" id="UP000270296">
    <property type="component" value="Unassembled WGS sequence"/>
</dbReference>
<protein>
    <submittedName>
        <fullName evidence="3">Reverse transcriptase domain-containing protein</fullName>
    </submittedName>
</protein>
<accession>A0A183IXB7</accession>
<reference evidence="3" key="1">
    <citation type="submission" date="2016-06" db="UniProtKB">
        <authorList>
            <consortium name="WormBaseParasite"/>
        </authorList>
    </citation>
    <scope>IDENTIFICATION</scope>
</reference>
<evidence type="ECO:0000313" key="1">
    <source>
        <dbReference type="EMBL" id="VDP16172.1"/>
    </source>
</evidence>